<evidence type="ECO:0000256" key="1">
    <source>
        <dbReference type="ARBA" id="ARBA00022857"/>
    </source>
</evidence>
<organism evidence="4 5">
    <name type="scientific">Verticillium longisporum</name>
    <name type="common">Verticillium dahliae var. longisporum</name>
    <dbReference type="NCBI Taxonomy" id="100787"/>
    <lineage>
        <taxon>Eukaryota</taxon>
        <taxon>Fungi</taxon>
        <taxon>Dikarya</taxon>
        <taxon>Ascomycota</taxon>
        <taxon>Pezizomycotina</taxon>
        <taxon>Sordariomycetes</taxon>
        <taxon>Hypocreomycetidae</taxon>
        <taxon>Glomerellales</taxon>
        <taxon>Plectosphaerellaceae</taxon>
        <taxon>Verticillium</taxon>
    </lineage>
</organism>
<dbReference type="InterPro" id="IPR051609">
    <property type="entry name" value="NmrA/Isoflavone_reductase-like"/>
</dbReference>
<reference evidence="5" key="1">
    <citation type="submission" date="2015-05" db="EMBL/GenBank/DDBJ databases">
        <authorList>
            <person name="Fogelqvist Johan"/>
        </authorList>
    </citation>
    <scope>NUCLEOTIDE SEQUENCE [LARGE SCALE GENOMIC DNA]</scope>
</reference>
<sequence length="303" mass="32461">MSAIKNVAHAGAVGALGEPVLRELVNAVFNVTVLTRAAGKVPAGFAGKVKEVVVDYNDPASLKSALAGIDAVVSTLGAPAVGEPQRNLVEAAVEAGVQRFIPSNFGCDHQNALARQLPVFAEKIKTEELLVEKAKNTPLSYTFVYNNLFLDWGIAYGSLLNVKEKVVNQYNGGKLPISVTRLETIGKAVVGILKNPEATANRSVRIEDAKLSNSQVAQWAQEAIPGSWSTPAIDSSELKAKSDEALSKGIFEGWVWFNYIVHGATTESYGPSFQNVDNELLGLKGLSGQELEDYVKTHIKQNA</sequence>
<feature type="domain" description="NmrA-like" evidence="3">
    <location>
        <begin position="6"/>
        <end position="221"/>
    </location>
</feature>
<keyword evidence="2" id="KW-0560">Oxidoreductase</keyword>
<dbReference type="InterPro" id="IPR008030">
    <property type="entry name" value="NmrA-like"/>
</dbReference>
<dbReference type="PANTHER" id="PTHR47706:SF1">
    <property type="entry name" value="CIPA-LIKE, PUTATIVE (AFU_ORTHOLOGUE AFUA_1G12460)-RELATED"/>
    <property type="match status" value="1"/>
</dbReference>
<accession>A0A0G4N6I9</accession>
<dbReference type="Pfam" id="PF05368">
    <property type="entry name" value="NmrA"/>
    <property type="match status" value="1"/>
</dbReference>
<gene>
    <name evidence="4" type="ORF">BN1723_005254</name>
</gene>
<evidence type="ECO:0000256" key="2">
    <source>
        <dbReference type="ARBA" id="ARBA00023002"/>
    </source>
</evidence>
<evidence type="ECO:0000259" key="3">
    <source>
        <dbReference type="Pfam" id="PF05368"/>
    </source>
</evidence>
<dbReference type="PANTHER" id="PTHR47706">
    <property type="entry name" value="NMRA-LIKE FAMILY PROTEIN"/>
    <property type="match status" value="1"/>
</dbReference>
<dbReference type="SUPFAM" id="SSF51735">
    <property type="entry name" value="NAD(P)-binding Rossmann-fold domains"/>
    <property type="match status" value="1"/>
</dbReference>
<protein>
    <recommendedName>
        <fullName evidence="3">NmrA-like domain-containing protein</fullName>
    </recommendedName>
</protein>
<dbReference type="EMBL" id="CVQI01032717">
    <property type="protein sequence ID" value="CRK42063.1"/>
    <property type="molecule type" value="Genomic_DNA"/>
</dbReference>
<proteinExistence type="predicted"/>
<evidence type="ECO:0000313" key="4">
    <source>
        <dbReference type="EMBL" id="CRK42063.1"/>
    </source>
</evidence>
<dbReference type="AlphaFoldDB" id="A0A0G4N6I9"/>
<dbReference type="InterPro" id="IPR045312">
    <property type="entry name" value="PCBER-like"/>
</dbReference>
<dbReference type="InterPro" id="IPR036291">
    <property type="entry name" value="NAD(P)-bd_dom_sf"/>
</dbReference>
<dbReference type="Gene3D" id="3.40.50.720">
    <property type="entry name" value="NAD(P)-binding Rossmann-like Domain"/>
    <property type="match status" value="1"/>
</dbReference>
<dbReference type="CDD" id="cd05259">
    <property type="entry name" value="PCBER_SDR_a"/>
    <property type="match status" value="1"/>
</dbReference>
<keyword evidence="1" id="KW-0521">NADP</keyword>
<dbReference type="GO" id="GO:0016491">
    <property type="term" value="F:oxidoreductase activity"/>
    <property type="evidence" value="ECO:0007669"/>
    <property type="project" value="UniProtKB-KW"/>
</dbReference>
<dbReference type="Proteomes" id="UP000045706">
    <property type="component" value="Unassembled WGS sequence"/>
</dbReference>
<name>A0A0G4N6I9_VERLO</name>
<evidence type="ECO:0000313" key="5">
    <source>
        <dbReference type="Proteomes" id="UP000045706"/>
    </source>
</evidence>